<dbReference type="CDD" id="cd00293">
    <property type="entry name" value="USP-like"/>
    <property type="match status" value="1"/>
</dbReference>
<comment type="similarity">
    <text evidence="1">Belongs to the universal stress protein A family.</text>
</comment>
<proteinExistence type="inferred from homology"/>
<keyword evidence="4" id="KW-1185">Reference proteome</keyword>
<dbReference type="PANTHER" id="PTHR46268:SF6">
    <property type="entry name" value="UNIVERSAL STRESS PROTEIN UP12"/>
    <property type="match status" value="1"/>
</dbReference>
<dbReference type="InterPro" id="IPR014729">
    <property type="entry name" value="Rossmann-like_a/b/a_fold"/>
</dbReference>
<dbReference type="AlphaFoldDB" id="A0A1G7U3N9"/>
<evidence type="ECO:0000259" key="2">
    <source>
        <dbReference type="Pfam" id="PF00582"/>
    </source>
</evidence>
<evidence type="ECO:0000256" key="1">
    <source>
        <dbReference type="ARBA" id="ARBA00008791"/>
    </source>
</evidence>
<dbReference type="Proteomes" id="UP000199705">
    <property type="component" value="Unassembled WGS sequence"/>
</dbReference>
<dbReference type="SUPFAM" id="SSF52402">
    <property type="entry name" value="Adenine nucleotide alpha hydrolases-like"/>
    <property type="match status" value="2"/>
</dbReference>
<dbReference type="RefSeq" id="WP_091164367.1">
    <property type="nucleotide sequence ID" value="NZ_FNCG01000003.1"/>
</dbReference>
<feature type="domain" description="UspA" evidence="2">
    <location>
        <begin position="156"/>
        <end position="282"/>
    </location>
</feature>
<dbReference type="Gene3D" id="3.40.50.620">
    <property type="entry name" value="HUPs"/>
    <property type="match status" value="2"/>
</dbReference>
<dbReference type="EMBL" id="FNCG01000003">
    <property type="protein sequence ID" value="SDG42186.1"/>
    <property type="molecule type" value="Genomic_DNA"/>
</dbReference>
<dbReference type="InterPro" id="IPR006015">
    <property type="entry name" value="Universal_stress_UspA"/>
</dbReference>
<dbReference type="InterPro" id="IPR006016">
    <property type="entry name" value="UspA"/>
</dbReference>
<evidence type="ECO:0000313" key="3">
    <source>
        <dbReference type="EMBL" id="SDG42186.1"/>
    </source>
</evidence>
<organism evidence="3 4">
    <name type="scientific">Mucilaginibacter gossypii</name>
    <dbReference type="NCBI Taxonomy" id="551996"/>
    <lineage>
        <taxon>Bacteria</taxon>
        <taxon>Pseudomonadati</taxon>
        <taxon>Bacteroidota</taxon>
        <taxon>Sphingobacteriia</taxon>
        <taxon>Sphingobacteriales</taxon>
        <taxon>Sphingobacteriaceae</taxon>
        <taxon>Mucilaginibacter</taxon>
    </lineage>
</organism>
<reference evidence="4" key="1">
    <citation type="submission" date="2016-10" db="EMBL/GenBank/DDBJ databases">
        <authorList>
            <person name="Varghese N."/>
            <person name="Submissions S."/>
        </authorList>
    </citation>
    <scope>NUCLEOTIDE SEQUENCE [LARGE SCALE GENOMIC DNA]</scope>
    <source>
        <strain evidence="4">Gh-67</strain>
    </source>
</reference>
<sequence length="282" mass="31384">MKTLMIATDFSANSSHVANYAYRLAQALEAKLLLCHTLNVPAEVPQSGTVAWPEAVYDDIDRDSKLQLSKMKEDMIVTGNIDSYKPEILCIQGPGFVTDVVNTEADRYKADLIIVGAHSNDHLGTWMVGNHSRKMIESAVRPLLLVPIGAKFQPIMRIGFATDLKHINNDLDALKNVVLLARSLSAELILAHIHWDVDDQDYRLVIDALKDGIMTKYGYEKVSVRTVNSKHVANGLNWLIAHAHINLLAMAHHQHGFFDQLFHGSRTQQSAGHMPVPLLVVK</sequence>
<dbReference type="STRING" id="551996.SAMN05192573_103362"/>
<feature type="domain" description="UspA" evidence="2">
    <location>
        <begin position="1"/>
        <end position="147"/>
    </location>
</feature>
<dbReference type="PANTHER" id="PTHR46268">
    <property type="entry name" value="STRESS RESPONSE PROTEIN NHAX"/>
    <property type="match status" value="1"/>
</dbReference>
<evidence type="ECO:0000313" key="4">
    <source>
        <dbReference type="Proteomes" id="UP000199705"/>
    </source>
</evidence>
<dbReference type="Pfam" id="PF00582">
    <property type="entry name" value="Usp"/>
    <property type="match status" value="2"/>
</dbReference>
<name>A0A1G7U3N9_9SPHI</name>
<dbReference type="PRINTS" id="PR01438">
    <property type="entry name" value="UNVRSLSTRESS"/>
</dbReference>
<accession>A0A1G7U3N9</accession>
<protein>
    <submittedName>
        <fullName evidence="3">Nucleotide-binding universal stress protein, UspA family</fullName>
    </submittedName>
</protein>
<gene>
    <name evidence="3" type="ORF">SAMN05192573_103362</name>
</gene>